<dbReference type="RefSeq" id="WP_116061431.1">
    <property type="nucleotide sequence ID" value="NZ_QRDZ01000011.1"/>
</dbReference>
<accession>A0A3D9JT59</accession>
<name>A0A3D9JT59_9BACL</name>
<dbReference type="AlphaFoldDB" id="A0A3D9JT59"/>
<sequence>MGMITRTYEIRLLDSEERARGIVEFLFSAFSFDDTRYTPGEEEQLRTLPYRALAGQAVVWYAVNELDEIIAVSCVAENDQKTGGYSWDYVVVHREYRGWGIAGALLERMLDYLRQAFARYLITYTCSLPEYQTIRRLFERNGFTLIGQCPDYYFDGEDRLIYWLRIS</sequence>
<dbReference type="InterPro" id="IPR000182">
    <property type="entry name" value="GNAT_dom"/>
</dbReference>
<reference evidence="2 3" key="1">
    <citation type="submission" date="2018-07" db="EMBL/GenBank/DDBJ databases">
        <title>Genomic Encyclopedia of Type Strains, Phase III (KMG-III): the genomes of soil and plant-associated and newly described type strains.</title>
        <authorList>
            <person name="Whitman W."/>
        </authorList>
    </citation>
    <scope>NUCLEOTIDE SEQUENCE [LARGE SCALE GENOMIC DNA]</scope>
    <source>
        <strain evidence="2 3">CECT 7287</strain>
    </source>
</reference>
<gene>
    <name evidence="2" type="ORF">DFP98_11110</name>
</gene>
<dbReference type="Gene3D" id="3.40.630.30">
    <property type="match status" value="1"/>
</dbReference>
<proteinExistence type="predicted"/>
<dbReference type="OrthoDB" id="2594994at2"/>
<dbReference type="Pfam" id="PF00583">
    <property type="entry name" value="Acetyltransf_1"/>
    <property type="match status" value="1"/>
</dbReference>
<dbReference type="EMBL" id="QRDZ01000011">
    <property type="protein sequence ID" value="RED76626.1"/>
    <property type="molecule type" value="Genomic_DNA"/>
</dbReference>
<dbReference type="PROSITE" id="PS51186">
    <property type="entry name" value="GNAT"/>
    <property type="match status" value="1"/>
</dbReference>
<keyword evidence="3" id="KW-1185">Reference proteome</keyword>
<dbReference type="Proteomes" id="UP000256977">
    <property type="component" value="Unassembled WGS sequence"/>
</dbReference>
<evidence type="ECO:0000259" key="1">
    <source>
        <dbReference type="PROSITE" id="PS51186"/>
    </source>
</evidence>
<dbReference type="CDD" id="cd04301">
    <property type="entry name" value="NAT_SF"/>
    <property type="match status" value="1"/>
</dbReference>
<evidence type="ECO:0000313" key="3">
    <source>
        <dbReference type="Proteomes" id="UP000256977"/>
    </source>
</evidence>
<organism evidence="2 3">
    <name type="scientific">Cohnella phaseoli</name>
    <dbReference type="NCBI Taxonomy" id="456490"/>
    <lineage>
        <taxon>Bacteria</taxon>
        <taxon>Bacillati</taxon>
        <taxon>Bacillota</taxon>
        <taxon>Bacilli</taxon>
        <taxon>Bacillales</taxon>
        <taxon>Paenibacillaceae</taxon>
        <taxon>Cohnella</taxon>
    </lineage>
</organism>
<evidence type="ECO:0000313" key="2">
    <source>
        <dbReference type="EMBL" id="RED76626.1"/>
    </source>
</evidence>
<comment type="caution">
    <text evidence="2">The sequence shown here is derived from an EMBL/GenBank/DDBJ whole genome shotgun (WGS) entry which is preliminary data.</text>
</comment>
<keyword evidence="2" id="KW-0808">Transferase</keyword>
<feature type="domain" description="N-acetyltransferase" evidence="1">
    <location>
        <begin position="8"/>
        <end position="165"/>
    </location>
</feature>
<protein>
    <submittedName>
        <fullName evidence="2">Acetyltransferase (GNAT) family protein</fullName>
    </submittedName>
</protein>
<dbReference type="GO" id="GO:0016747">
    <property type="term" value="F:acyltransferase activity, transferring groups other than amino-acyl groups"/>
    <property type="evidence" value="ECO:0007669"/>
    <property type="project" value="InterPro"/>
</dbReference>
<dbReference type="SUPFAM" id="SSF55729">
    <property type="entry name" value="Acyl-CoA N-acyltransferases (Nat)"/>
    <property type="match status" value="1"/>
</dbReference>
<dbReference type="InterPro" id="IPR016181">
    <property type="entry name" value="Acyl_CoA_acyltransferase"/>
</dbReference>